<dbReference type="InterPro" id="IPR027417">
    <property type="entry name" value="P-loop_NTPase"/>
</dbReference>
<evidence type="ECO:0000259" key="8">
    <source>
        <dbReference type="Pfam" id="PF00931"/>
    </source>
</evidence>
<dbReference type="InterPro" id="IPR041118">
    <property type="entry name" value="Rx_N"/>
</dbReference>
<dbReference type="PANTHER" id="PTHR23155:SF983">
    <property type="entry name" value="NB-ARC DOMAIN CONTAINING PROTEIN, EXPRESSED"/>
    <property type="match status" value="1"/>
</dbReference>
<dbReference type="Gene3D" id="3.80.10.10">
    <property type="entry name" value="Ribonuclease Inhibitor"/>
    <property type="match status" value="1"/>
</dbReference>
<dbReference type="Pfam" id="PF23598">
    <property type="entry name" value="LRR_14"/>
    <property type="match status" value="1"/>
</dbReference>
<evidence type="ECO:0000256" key="2">
    <source>
        <dbReference type="ARBA" id="ARBA00022614"/>
    </source>
</evidence>
<dbReference type="InterPro" id="IPR055414">
    <property type="entry name" value="LRR_R13L4/SHOC2-like"/>
</dbReference>
<evidence type="ECO:0000256" key="7">
    <source>
        <dbReference type="SAM" id="MobiDB-lite"/>
    </source>
</evidence>
<keyword evidence="6" id="KW-0175">Coiled coil</keyword>
<evidence type="ECO:0000256" key="6">
    <source>
        <dbReference type="ARBA" id="ARBA00023054"/>
    </source>
</evidence>
<evidence type="ECO:0000313" key="13">
    <source>
        <dbReference type="Proteomes" id="UP000000763"/>
    </source>
</evidence>
<gene>
    <name evidence="12" type="ordered locus">Os11g0687000</name>
</gene>
<feature type="domain" description="Disease resistance N-terminal" evidence="9">
    <location>
        <begin position="10"/>
        <end position="98"/>
    </location>
</feature>
<name>Q0IR22_ORYSJ</name>
<feature type="region of interest" description="Disordered" evidence="7">
    <location>
        <begin position="143"/>
        <end position="166"/>
    </location>
</feature>
<evidence type="ECO:0000256" key="5">
    <source>
        <dbReference type="ARBA" id="ARBA00022821"/>
    </source>
</evidence>
<evidence type="ECO:0000259" key="11">
    <source>
        <dbReference type="Pfam" id="PF23598"/>
    </source>
</evidence>
<organism evidence="12 13">
    <name type="scientific">Oryza sativa subsp. japonica</name>
    <name type="common">Rice</name>
    <dbReference type="NCBI Taxonomy" id="39947"/>
    <lineage>
        <taxon>Eukaryota</taxon>
        <taxon>Viridiplantae</taxon>
        <taxon>Streptophyta</taxon>
        <taxon>Embryophyta</taxon>
        <taxon>Tracheophyta</taxon>
        <taxon>Spermatophyta</taxon>
        <taxon>Magnoliopsida</taxon>
        <taxon>Liliopsida</taxon>
        <taxon>Poales</taxon>
        <taxon>Poaceae</taxon>
        <taxon>BOP clade</taxon>
        <taxon>Oryzoideae</taxon>
        <taxon>Oryzeae</taxon>
        <taxon>Oryzinae</taxon>
        <taxon>Oryza</taxon>
        <taxon>Oryza sativa</taxon>
    </lineage>
</organism>
<accession>Q0IR22</accession>
<dbReference type="InterPro" id="IPR044974">
    <property type="entry name" value="Disease_R_plants"/>
</dbReference>
<dbReference type="Gene3D" id="3.40.50.300">
    <property type="entry name" value="P-loop containing nucleotide triphosphate hydrolases"/>
    <property type="match status" value="1"/>
</dbReference>
<dbReference type="InterPro" id="IPR002182">
    <property type="entry name" value="NB-ARC"/>
</dbReference>
<evidence type="ECO:0000256" key="3">
    <source>
        <dbReference type="ARBA" id="ARBA00022737"/>
    </source>
</evidence>
<dbReference type="InterPro" id="IPR036388">
    <property type="entry name" value="WH-like_DNA-bd_sf"/>
</dbReference>
<feature type="domain" description="Disease resistance protein winged helix" evidence="10">
    <location>
        <begin position="431"/>
        <end position="501"/>
    </location>
</feature>
<dbReference type="InterPro" id="IPR032675">
    <property type="entry name" value="LRR_dom_sf"/>
</dbReference>
<keyword evidence="4" id="KW-0547">Nucleotide-binding</keyword>
<dbReference type="Pfam" id="PF18052">
    <property type="entry name" value="Rx_N"/>
    <property type="match status" value="1"/>
</dbReference>
<dbReference type="GO" id="GO:0042742">
    <property type="term" value="P:defense response to bacterium"/>
    <property type="evidence" value="ECO:0007669"/>
    <property type="project" value="UniProtKB-ARBA"/>
</dbReference>
<dbReference type="SUPFAM" id="SSF52540">
    <property type="entry name" value="P-loop containing nucleoside triphosphate hydrolases"/>
    <property type="match status" value="1"/>
</dbReference>
<evidence type="ECO:0000259" key="10">
    <source>
        <dbReference type="Pfam" id="PF23559"/>
    </source>
</evidence>
<protein>
    <submittedName>
        <fullName evidence="12">Os11g0687000 protein</fullName>
    </submittedName>
</protein>
<dbReference type="Proteomes" id="UP000000763">
    <property type="component" value="Chromosome 11"/>
</dbReference>
<reference evidence="12 13" key="1">
    <citation type="journal article" date="2005" name="Nature">
        <title>The map-based sequence of the rice genome.</title>
        <authorList>
            <consortium name="International rice genome sequencing project (IRGSP)"/>
            <person name="Matsumoto T."/>
            <person name="Wu J."/>
            <person name="Kanamori H."/>
            <person name="Katayose Y."/>
            <person name="Fujisawa M."/>
            <person name="Namiki N."/>
            <person name="Mizuno H."/>
            <person name="Yamamoto K."/>
            <person name="Antonio B.A."/>
            <person name="Baba T."/>
            <person name="Sakata K."/>
            <person name="Nagamura Y."/>
            <person name="Aoki H."/>
            <person name="Arikawa K."/>
            <person name="Arita K."/>
            <person name="Bito T."/>
            <person name="Chiden Y."/>
            <person name="Fujitsuka N."/>
            <person name="Fukunaka R."/>
            <person name="Hamada M."/>
            <person name="Harada C."/>
            <person name="Hayashi A."/>
            <person name="Hijishita S."/>
            <person name="Honda M."/>
            <person name="Hosokawa S."/>
            <person name="Ichikawa Y."/>
            <person name="Idonuma A."/>
            <person name="Iijima M."/>
            <person name="Ikeda M."/>
            <person name="Ikeno M."/>
            <person name="Ito K."/>
            <person name="Ito S."/>
            <person name="Ito T."/>
            <person name="Ito Y."/>
            <person name="Ito Y."/>
            <person name="Iwabuchi A."/>
            <person name="Kamiya K."/>
            <person name="Karasawa W."/>
            <person name="Kurita K."/>
            <person name="Katagiri S."/>
            <person name="Kikuta A."/>
            <person name="Kobayashi H."/>
            <person name="Kobayashi N."/>
            <person name="Machita K."/>
            <person name="Maehara T."/>
            <person name="Masukawa M."/>
            <person name="Mizubayashi T."/>
            <person name="Mukai Y."/>
            <person name="Nagasaki H."/>
            <person name="Nagata Y."/>
            <person name="Naito S."/>
            <person name="Nakashima M."/>
            <person name="Nakama Y."/>
            <person name="Nakamichi Y."/>
            <person name="Nakamura M."/>
            <person name="Meguro A."/>
            <person name="Negishi M."/>
            <person name="Ohta I."/>
            <person name="Ohta T."/>
            <person name="Okamoto M."/>
            <person name="Ono N."/>
            <person name="Saji S."/>
            <person name="Sakaguchi M."/>
            <person name="Sakai K."/>
            <person name="Shibata M."/>
            <person name="Shimokawa T."/>
            <person name="Song J."/>
            <person name="Takazaki Y."/>
            <person name="Terasawa K."/>
            <person name="Tsugane M."/>
            <person name="Tsuji K."/>
            <person name="Ueda S."/>
            <person name="Waki K."/>
            <person name="Yamagata H."/>
            <person name="Yamamoto M."/>
            <person name="Yamamoto S."/>
            <person name="Yamane H."/>
            <person name="Yoshiki S."/>
            <person name="Yoshihara R."/>
            <person name="Yukawa K."/>
            <person name="Zhong H."/>
            <person name="Yano M."/>
            <person name="Yuan Q."/>
            <person name="Ouyang S."/>
            <person name="Liu J."/>
            <person name="Jones K.M."/>
            <person name="Gansberger K."/>
            <person name="Moffat K."/>
            <person name="Hill J."/>
            <person name="Bera J."/>
            <person name="Fadrosh D."/>
            <person name="Jin S."/>
            <person name="Johri S."/>
            <person name="Kim M."/>
            <person name="Overton L."/>
            <person name="Reardon M."/>
            <person name="Tsitrin T."/>
            <person name="Vuong H."/>
            <person name="Weaver B."/>
            <person name="Ciecko A."/>
            <person name="Tallon L."/>
            <person name="Jackson J."/>
            <person name="Pai G."/>
            <person name="Aken S.V."/>
            <person name="Utterback T."/>
            <person name="Reidmuller S."/>
            <person name="Feldblyum T."/>
            <person name="Hsiao J."/>
            <person name="Zismann V."/>
            <person name="Iobst S."/>
            <person name="de Vazeille A.R."/>
            <person name="Buell C.R."/>
            <person name="Ying K."/>
            <person name="Li Y."/>
            <person name="Lu T."/>
            <person name="Huang Y."/>
            <person name="Zhao Q."/>
            <person name="Feng Q."/>
            <person name="Zhang L."/>
            <person name="Zhu J."/>
            <person name="Weng Q."/>
            <person name="Mu J."/>
            <person name="Lu Y."/>
            <person name="Fan D."/>
            <person name="Liu Y."/>
            <person name="Guan J."/>
            <person name="Zhang Y."/>
            <person name="Yu S."/>
            <person name="Liu X."/>
            <person name="Zhang Y."/>
            <person name="Hong G."/>
            <person name="Han B."/>
            <person name="Choisne N."/>
            <person name="Demange N."/>
            <person name="Orjeda G."/>
            <person name="Samain S."/>
            <person name="Cattolico L."/>
            <person name="Pelletier E."/>
            <person name="Couloux A."/>
            <person name="Segurens B."/>
            <person name="Wincker P."/>
            <person name="D'Hont A."/>
            <person name="Scarpelli C."/>
            <person name="Weissenbach J."/>
            <person name="Salanoubat M."/>
            <person name="Quetier F."/>
            <person name="Yu Y."/>
            <person name="Kim H.R."/>
            <person name="Rambo T."/>
            <person name="Currie J."/>
            <person name="Collura K."/>
            <person name="Luo M."/>
            <person name="Yang T."/>
            <person name="Ammiraju J.S.S."/>
            <person name="Engler F."/>
            <person name="Soderlund C."/>
            <person name="Wing R.A."/>
            <person name="Palmer L.E."/>
            <person name="de la Bastide M."/>
            <person name="Spiegel L."/>
            <person name="Nascimento L."/>
            <person name="Zutavern T."/>
            <person name="O'Shaughnessy A."/>
            <person name="Dike S."/>
            <person name="Dedhia N."/>
            <person name="Preston R."/>
            <person name="Balija V."/>
            <person name="McCombie W.R."/>
            <person name="Chow T."/>
            <person name="Chen H."/>
            <person name="Chung M."/>
            <person name="Chen C."/>
            <person name="Shaw J."/>
            <person name="Wu H."/>
            <person name="Hsiao K."/>
            <person name="Chao Y."/>
            <person name="Chu M."/>
            <person name="Cheng C."/>
            <person name="Hour A."/>
            <person name="Lee P."/>
            <person name="Lin S."/>
            <person name="Lin Y."/>
            <person name="Liou J."/>
            <person name="Liu S."/>
            <person name="Hsing Y."/>
            <person name="Raghuvanshi S."/>
            <person name="Mohanty A."/>
            <person name="Bharti A.K."/>
            <person name="Gaur A."/>
            <person name="Gupta V."/>
            <person name="Kumar D."/>
            <person name="Ravi V."/>
            <person name="Vij S."/>
            <person name="Kapur A."/>
            <person name="Khurana P."/>
            <person name="Khurana P."/>
            <person name="Khurana J.P."/>
            <person name="Tyagi A.K."/>
            <person name="Gaikwad K."/>
            <person name="Singh A."/>
            <person name="Dalal V."/>
            <person name="Srivastava S."/>
            <person name="Dixit A."/>
            <person name="Pal A.K."/>
            <person name="Ghazi I.A."/>
            <person name="Yadav M."/>
            <person name="Pandit A."/>
            <person name="Bhargava A."/>
            <person name="Sureshbabu K."/>
            <person name="Batra K."/>
            <person name="Sharma T.R."/>
            <person name="Mohapatra T."/>
            <person name="Singh N.K."/>
            <person name="Messing J."/>
            <person name="Nelson A.B."/>
            <person name="Fuks G."/>
            <person name="Kavchok S."/>
            <person name="Keizer G."/>
            <person name="Linton E."/>
            <person name="Llaca V."/>
            <person name="Song R."/>
            <person name="Tanyolac B."/>
            <person name="Young S."/>
            <person name="Ho-Il K."/>
            <person name="Hahn J.H."/>
            <person name="Sangsakoo G."/>
            <person name="Vanavichit A."/>
            <person name="de Mattos Luiz.A.T."/>
            <person name="Zimmer P.D."/>
            <person name="Malone G."/>
            <person name="Dellagostin O."/>
            <person name="de Oliveira A.C."/>
            <person name="Bevan M."/>
            <person name="Bancroft I."/>
            <person name="Minx P."/>
            <person name="Cordum H."/>
            <person name="Wilson R."/>
            <person name="Cheng Z."/>
            <person name="Jin W."/>
            <person name="Jiang J."/>
            <person name="Leong S.A."/>
            <person name="Iwama H."/>
            <person name="Gojobori T."/>
            <person name="Itoh T."/>
            <person name="Niimura Y."/>
            <person name="Fujii Y."/>
            <person name="Habara T."/>
            <person name="Sakai H."/>
            <person name="Sato Y."/>
            <person name="Wilson G."/>
            <person name="Kumar K."/>
            <person name="McCouch S."/>
            <person name="Juretic N."/>
            <person name="Hoen D."/>
            <person name="Wright S."/>
            <person name="Bruskiewich R."/>
            <person name="Bureau T."/>
            <person name="Miyao A."/>
            <person name="Hirochika H."/>
            <person name="Nishikawa T."/>
            <person name="Kadowaki K."/>
            <person name="Sugiura M."/>
            <person name="Burr B."/>
            <person name="Sasaki T."/>
        </authorList>
    </citation>
    <scope>NUCLEOTIDE SEQUENCE [LARGE SCALE GENOMIC DNA]</scope>
    <source>
        <strain evidence="13">cv. Nipponbare</strain>
    </source>
</reference>
<feature type="domain" description="Disease resistance R13L4/SHOC-2-like LRR" evidence="11">
    <location>
        <begin position="549"/>
        <end position="927"/>
    </location>
</feature>
<dbReference type="AlphaFoldDB" id="Q0IR22"/>
<dbReference type="InterPro" id="IPR058922">
    <property type="entry name" value="WHD_DRP"/>
</dbReference>
<dbReference type="GO" id="GO:0043531">
    <property type="term" value="F:ADP binding"/>
    <property type="evidence" value="ECO:0007669"/>
    <property type="project" value="InterPro"/>
</dbReference>
<proteinExistence type="inferred from homology"/>
<reference evidence="13" key="2">
    <citation type="journal article" date="2008" name="Nucleic Acids Res.">
        <title>The rice annotation project database (RAP-DB): 2008 update.</title>
        <authorList>
            <consortium name="The rice annotation project (RAP)"/>
        </authorList>
    </citation>
    <scope>GENOME REANNOTATION</scope>
    <source>
        <strain evidence="13">cv. Nipponbare</strain>
    </source>
</reference>
<dbReference type="PANTHER" id="PTHR23155">
    <property type="entry name" value="DISEASE RESISTANCE PROTEIN RP"/>
    <property type="match status" value="1"/>
</dbReference>
<keyword evidence="3" id="KW-0677">Repeat</keyword>
<sequence>MESAVASALLKSVMGRLFTVLEKEYSKHRELAQETNSLQQDLRIVAAAMDDQLLSIRRSDARTAVARLHSKEMLDLAHDIEDYVDRFIHHLTCRQQCASAGRNSLLDRVAHELKKVQSRSSFANEIQKLKRPLRQVHQDVIKNNPLAGGQSSSPSPQDRRIADNPVGIEEPVEELLSLLDEVEGEPERMRVISIVGFGGLGKTTLAKAVYDSPRVKEKFHLRAWVPAGASPETSSGMRGILRAVIQKILPNVAMDVDGQLETSLKEYLKDKRGWVLIVIDDIGMDQWSIISSTFKDNGTSSRIILTTTIQSIANSCSHGNGYVHQMNTLGEEDCKEIALPTGIRSPELETGSVPLLGKCDGLPLALVSVSDYLKSSCEPTGELCANLCRNLGAHLKEQDGHPSFSELRKVLLDNYDSLSGYALSCLLYLGIFPSNRPLKKKVVIRRWLAEGYARSDSLRNEEDIAVENFNKLIDRNIILPVDTRNNSDVKTCKTHGIMHEFLLNMSLAQRFIMTLSRDHPRLISNARHLSVHDGELTGYVTSDEEFSRVRSLTVFGDTSDTVSYVRKCKLIRVLDLQECNDFADDHLKHICKLWHLKYLSFGYNINVLPRSIEGLHCLETLDLRRTKIKFLPIEAVMLPHLAHLFGKFMLHKDDLKNVNKMSKLNPCKKQKKGMNILPKFFTSKKSNLQTLAGFITGENEGFLQLMGHMKKLRKVKIWCKHVAGSSNYIADLSQAIQEFTKVPIDSDSNRSLSLDSEECSENFLSALHLEPCSEDFKYHLRSLKLQGRFLRLPPFVTSLSGLTELFISSATLTQDHLSALITLNRLLYLKLISDKLENFEMKHGAFPSLRRLCFVVKSVTSDLPTIKQGALPNLVSLHLLCRGLVGLSGIEIRHLKHLKEVVIDSDVTPQTKQDWAHAAKNHPNRPKFSWPRKVDLVESEEPAKHLKTEKRKYCSNYELDYNLQEMRLSESRDHKRQKIGEGDTSKSSVGLVYPMYGDVETDRTQVHLFNQETRRYDRTEVDQKCPEMLQEYKDKHSMVVDVDLRSDEQVNPPHPKLKNLMPGKEYDRQELIPTEGAKVGQCQSGGDEDQIVHNTNGKKVVVQANHFFEQEDQGSQVTMSYESSSLLSHMDTKSL</sequence>
<dbReference type="EMBL" id="AP008217">
    <property type="protein sequence ID" value="BAF28843.1"/>
    <property type="molecule type" value="Genomic_DNA"/>
</dbReference>
<comment type="similarity">
    <text evidence="1">Belongs to the disease resistance NB-LRR family.</text>
</comment>
<feature type="compositionally biased region" description="Polar residues" evidence="7">
    <location>
        <begin position="1113"/>
        <end position="1129"/>
    </location>
</feature>
<dbReference type="SUPFAM" id="SSF52058">
    <property type="entry name" value="L domain-like"/>
    <property type="match status" value="1"/>
</dbReference>
<dbReference type="FunFam" id="1.10.10.10:FF:000322">
    <property type="entry name" value="Probable disease resistance protein At1g63360"/>
    <property type="match status" value="1"/>
</dbReference>
<keyword evidence="2" id="KW-0433">Leucine-rich repeat</keyword>
<keyword evidence="5" id="KW-0611">Plant defense</keyword>
<dbReference type="PRINTS" id="PR00364">
    <property type="entry name" value="DISEASERSIST"/>
</dbReference>
<evidence type="ECO:0000313" key="12">
    <source>
        <dbReference type="EMBL" id="BAF28843.1"/>
    </source>
</evidence>
<evidence type="ECO:0000259" key="9">
    <source>
        <dbReference type="Pfam" id="PF18052"/>
    </source>
</evidence>
<dbReference type="Gene3D" id="1.10.10.10">
    <property type="entry name" value="Winged helix-like DNA-binding domain superfamily/Winged helix DNA-binding domain"/>
    <property type="match status" value="1"/>
</dbReference>
<evidence type="ECO:0000256" key="4">
    <source>
        <dbReference type="ARBA" id="ARBA00022741"/>
    </source>
</evidence>
<feature type="domain" description="NB-ARC" evidence="8">
    <location>
        <begin position="169"/>
        <end position="337"/>
    </location>
</feature>
<dbReference type="Pfam" id="PF00931">
    <property type="entry name" value="NB-ARC"/>
    <property type="match status" value="1"/>
</dbReference>
<dbReference type="GO" id="GO:0002758">
    <property type="term" value="P:innate immune response-activating signaling pathway"/>
    <property type="evidence" value="ECO:0007669"/>
    <property type="project" value="UniProtKB-ARBA"/>
</dbReference>
<dbReference type="Gene3D" id="1.20.5.4130">
    <property type="match status" value="1"/>
</dbReference>
<dbReference type="GO" id="GO:0009626">
    <property type="term" value="P:plant-type hypersensitive response"/>
    <property type="evidence" value="ECO:0007669"/>
    <property type="project" value="UniProtKB-ARBA"/>
</dbReference>
<dbReference type="Pfam" id="PF23559">
    <property type="entry name" value="WHD_DRP"/>
    <property type="match status" value="1"/>
</dbReference>
<dbReference type="KEGG" id="dosa:Os11g0687000"/>
<feature type="region of interest" description="Disordered" evidence="7">
    <location>
        <begin position="1111"/>
        <end position="1135"/>
    </location>
</feature>
<evidence type="ECO:0000256" key="1">
    <source>
        <dbReference type="ARBA" id="ARBA00008894"/>
    </source>
</evidence>